<dbReference type="PANTHER" id="PTHR43806:SF11">
    <property type="entry name" value="CEREVISIN-RELATED"/>
    <property type="match status" value="1"/>
</dbReference>
<evidence type="ECO:0000256" key="5">
    <source>
        <dbReference type="ARBA" id="ARBA00022825"/>
    </source>
</evidence>
<feature type="domain" description="Peptidase S8/S53" evidence="7">
    <location>
        <begin position="3"/>
        <end position="345"/>
    </location>
</feature>
<proteinExistence type="inferred from homology"/>
<evidence type="ECO:0000256" key="6">
    <source>
        <dbReference type="PROSITE-ProRule" id="PRU01240"/>
    </source>
</evidence>
<dbReference type="CDD" id="cd00306">
    <property type="entry name" value="Peptidases_S8_S53"/>
    <property type="match status" value="1"/>
</dbReference>
<dbReference type="OrthoDB" id="4090904at2759"/>
<organism evidence="9 10">
    <name type="scientific">Ascoidea rubescens DSM 1968</name>
    <dbReference type="NCBI Taxonomy" id="1344418"/>
    <lineage>
        <taxon>Eukaryota</taxon>
        <taxon>Fungi</taxon>
        <taxon>Dikarya</taxon>
        <taxon>Ascomycota</taxon>
        <taxon>Saccharomycotina</taxon>
        <taxon>Saccharomycetes</taxon>
        <taxon>Ascoideaceae</taxon>
        <taxon>Ascoidea</taxon>
    </lineage>
</organism>
<name>A0A1D2V8W1_9ASCO</name>
<feature type="domain" description="C5a peptidase/Subtilisin-like protease SBT2-like Fn3-like" evidence="8">
    <location>
        <begin position="367"/>
        <end position="478"/>
    </location>
</feature>
<dbReference type="SUPFAM" id="SSF52743">
    <property type="entry name" value="Subtilisin-like"/>
    <property type="match status" value="1"/>
</dbReference>
<dbReference type="InterPro" id="IPR050131">
    <property type="entry name" value="Peptidase_S8_subtilisin-like"/>
</dbReference>
<dbReference type="InterPro" id="IPR036852">
    <property type="entry name" value="Peptidase_S8/S53_dom_sf"/>
</dbReference>
<evidence type="ECO:0000256" key="1">
    <source>
        <dbReference type="ARBA" id="ARBA00011073"/>
    </source>
</evidence>
<dbReference type="InterPro" id="IPR000209">
    <property type="entry name" value="Peptidase_S8/S53_dom"/>
</dbReference>
<dbReference type="GO" id="GO:0006508">
    <property type="term" value="P:proteolysis"/>
    <property type="evidence" value="ECO:0007669"/>
    <property type="project" value="UniProtKB-KW"/>
</dbReference>
<sequence>MRALTDAAIDEPDIISLSLGSYDDSSSNPISVLASNIAQKIPIILSGGNGGELGLFYPTAFASNKDIISVGSVSSLQGISWPAKLVSSSGSTLDITYFTGNDTQWNFTGSFPVHISEHDICQLASGSDGVKRNLFQKRNYQSNSILLAKANDNNCSQHSLESAGDFKYRNILMYTADAENYNFTDNYSSNLVSALAPDTLNLATVKKVVSSWVEKELLLGNFVTLEISAADEMSPYPLESLGAGKISAFSSWGPTFTNDFYPVISAPGADIFGQGLNQTRSMNGTSLSAPYIAGVIALYKSVFPYATPEEIRNKLVATASTLSLYNEVGKSEEKLAAPLNQQGAGLVNALSFVDYSSTITSNPLLVLNDTDNRVSEHLVTVYNGGCEDVMYVLSHEGAATIKARNKEDGFPQVYYPEYDTSEAHIKYSLSSFTLQPGESANVTVDITAPVSNITDGYLFSGKIVVTGSNGEILKVPYMGVELSTRDWLGVEAYCIANENGELVDLADTSRIYDVQSYDTFSIYYRIGFGSPTFAFDLVTYDYELSDFSYPPENNAKWVGPIELWNGNDQFSVLSQNSPSRFNDFVYGEVSGLGDGQPFPKG</sequence>
<comment type="caution">
    <text evidence="6">Lacks conserved residue(s) required for the propagation of feature annotation.</text>
</comment>
<dbReference type="Proteomes" id="UP000095038">
    <property type="component" value="Unassembled WGS sequence"/>
</dbReference>
<feature type="non-terminal residue" evidence="9">
    <location>
        <position position="601"/>
    </location>
</feature>
<dbReference type="GO" id="GO:0016020">
    <property type="term" value="C:membrane"/>
    <property type="evidence" value="ECO:0007669"/>
    <property type="project" value="InterPro"/>
</dbReference>
<dbReference type="GeneID" id="30965779"/>
<keyword evidence="10" id="KW-1185">Reference proteome</keyword>
<keyword evidence="3" id="KW-0732">Signal</keyword>
<evidence type="ECO:0000313" key="9">
    <source>
        <dbReference type="EMBL" id="ODV57935.1"/>
    </source>
</evidence>
<dbReference type="EMBL" id="KV454497">
    <property type="protein sequence ID" value="ODV57935.1"/>
    <property type="molecule type" value="Genomic_DNA"/>
</dbReference>
<dbReference type="RefSeq" id="XP_020044242.1">
    <property type="nucleotide sequence ID" value="XM_020192143.1"/>
</dbReference>
<dbReference type="PROSITE" id="PS51892">
    <property type="entry name" value="SUBTILASE"/>
    <property type="match status" value="1"/>
</dbReference>
<comment type="similarity">
    <text evidence="1 6">Belongs to the peptidase S8 family.</text>
</comment>
<dbReference type="AlphaFoldDB" id="A0A1D2V8W1"/>
<dbReference type="InterPro" id="IPR010435">
    <property type="entry name" value="C5a/SBT2-like_Fn3"/>
</dbReference>
<dbReference type="InParanoid" id="A0A1D2V8W1"/>
<evidence type="ECO:0000256" key="4">
    <source>
        <dbReference type="ARBA" id="ARBA00022801"/>
    </source>
</evidence>
<evidence type="ECO:0000259" key="8">
    <source>
        <dbReference type="Pfam" id="PF06280"/>
    </source>
</evidence>
<dbReference type="InterPro" id="IPR023828">
    <property type="entry name" value="Peptidase_S8_Ser-AS"/>
</dbReference>
<dbReference type="Pfam" id="PF00082">
    <property type="entry name" value="Peptidase_S8"/>
    <property type="match status" value="1"/>
</dbReference>
<dbReference type="GO" id="GO:0004252">
    <property type="term" value="F:serine-type endopeptidase activity"/>
    <property type="evidence" value="ECO:0007669"/>
    <property type="project" value="InterPro"/>
</dbReference>
<evidence type="ECO:0000256" key="3">
    <source>
        <dbReference type="ARBA" id="ARBA00022729"/>
    </source>
</evidence>
<dbReference type="Gene3D" id="3.40.50.200">
    <property type="entry name" value="Peptidase S8/S53 domain"/>
    <property type="match status" value="2"/>
</dbReference>
<evidence type="ECO:0000313" key="10">
    <source>
        <dbReference type="Proteomes" id="UP000095038"/>
    </source>
</evidence>
<gene>
    <name evidence="9" type="ORF">ASCRUDRAFT_73002</name>
</gene>
<dbReference type="Pfam" id="PF06280">
    <property type="entry name" value="fn3_5"/>
    <property type="match status" value="1"/>
</dbReference>
<evidence type="ECO:0000259" key="7">
    <source>
        <dbReference type="Pfam" id="PF00082"/>
    </source>
</evidence>
<keyword evidence="2" id="KW-0645">Protease</keyword>
<keyword evidence="5" id="KW-0720">Serine protease</keyword>
<keyword evidence="4" id="KW-0378">Hydrolase</keyword>
<reference evidence="10" key="1">
    <citation type="submission" date="2016-05" db="EMBL/GenBank/DDBJ databases">
        <title>Comparative genomics of biotechnologically important yeasts.</title>
        <authorList>
            <consortium name="DOE Joint Genome Institute"/>
            <person name="Riley R."/>
            <person name="Haridas S."/>
            <person name="Wolfe K.H."/>
            <person name="Lopes M.R."/>
            <person name="Hittinger C.T."/>
            <person name="Goker M."/>
            <person name="Salamov A."/>
            <person name="Wisecaver J."/>
            <person name="Long T.M."/>
            <person name="Aerts A.L."/>
            <person name="Barry K."/>
            <person name="Choi C."/>
            <person name="Clum A."/>
            <person name="Coughlan A.Y."/>
            <person name="Deshpande S."/>
            <person name="Douglass A.P."/>
            <person name="Hanson S.J."/>
            <person name="Klenk H.-P."/>
            <person name="Labutti K."/>
            <person name="Lapidus A."/>
            <person name="Lindquist E."/>
            <person name="Lipzen A."/>
            <person name="Meier-Kolthoff J.P."/>
            <person name="Ohm R.A."/>
            <person name="Otillar R.P."/>
            <person name="Pangilinan J."/>
            <person name="Peng Y."/>
            <person name="Rokas A."/>
            <person name="Rosa C.A."/>
            <person name="Scheuner C."/>
            <person name="Sibirny A.A."/>
            <person name="Slot J.C."/>
            <person name="Stielow J.B."/>
            <person name="Sun H."/>
            <person name="Kurtzman C.P."/>
            <person name="Blackwell M."/>
            <person name="Grigoriev I.V."/>
            <person name="Jeffries T.W."/>
        </authorList>
    </citation>
    <scope>NUCLEOTIDE SEQUENCE [LARGE SCALE GENOMIC DNA]</scope>
    <source>
        <strain evidence="10">DSM 1968</strain>
    </source>
</reference>
<accession>A0A1D2V8W1</accession>
<dbReference type="PANTHER" id="PTHR43806">
    <property type="entry name" value="PEPTIDASE S8"/>
    <property type="match status" value="1"/>
</dbReference>
<dbReference type="PROSITE" id="PS00138">
    <property type="entry name" value="SUBTILASE_SER"/>
    <property type="match status" value="1"/>
</dbReference>
<evidence type="ECO:0000256" key="2">
    <source>
        <dbReference type="ARBA" id="ARBA00022670"/>
    </source>
</evidence>
<protein>
    <submittedName>
        <fullName evidence="9">Subtilisin-like protein</fullName>
    </submittedName>
</protein>
<dbReference type="STRING" id="1344418.A0A1D2V8W1"/>